<organism evidence="2 3">
    <name type="scientific">Rhizoctonia solani</name>
    <dbReference type="NCBI Taxonomy" id="456999"/>
    <lineage>
        <taxon>Eukaryota</taxon>
        <taxon>Fungi</taxon>
        <taxon>Dikarya</taxon>
        <taxon>Basidiomycota</taxon>
        <taxon>Agaricomycotina</taxon>
        <taxon>Agaricomycetes</taxon>
        <taxon>Cantharellales</taxon>
        <taxon>Ceratobasidiaceae</taxon>
        <taxon>Rhizoctonia</taxon>
    </lineage>
</organism>
<proteinExistence type="predicted"/>
<accession>A0A8H3HKS9</accession>
<evidence type="ECO:0000256" key="1">
    <source>
        <dbReference type="SAM" id="MobiDB-lite"/>
    </source>
</evidence>
<dbReference type="EMBL" id="CAJMWZ010006390">
    <property type="protein sequence ID" value="CAE6521703.1"/>
    <property type="molecule type" value="Genomic_DNA"/>
</dbReference>
<dbReference type="Proteomes" id="UP000663850">
    <property type="component" value="Unassembled WGS sequence"/>
</dbReference>
<evidence type="ECO:0000313" key="2">
    <source>
        <dbReference type="EMBL" id="CAE6521703.1"/>
    </source>
</evidence>
<feature type="region of interest" description="Disordered" evidence="1">
    <location>
        <begin position="25"/>
        <end position="44"/>
    </location>
</feature>
<dbReference type="AlphaFoldDB" id="A0A8H3HKS9"/>
<comment type="caution">
    <text evidence="2">The sequence shown here is derived from an EMBL/GenBank/DDBJ whole genome shotgun (WGS) entry which is preliminary data.</text>
</comment>
<protein>
    <submittedName>
        <fullName evidence="2">Uncharacterized protein</fullName>
    </submittedName>
</protein>
<feature type="compositionally biased region" description="Polar residues" evidence="1">
    <location>
        <begin position="28"/>
        <end position="43"/>
    </location>
</feature>
<sequence>MARTSQTGQCPLEISVGWLEREQEPVASWNSDQPTNQPSSPGKQAQVCKINCSQVCKNEWDGQEWMNGNMCMGCIYTTKPNSQACMNKHANTLAHTTDHAQARGFQQWYEQTCTHTHLAKHIPLHGQPKYGACIHQPCMNN</sequence>
<gene>
    <name evidence="2" type="ORF">RDB_LOCUS119123</name>
</gene>
<reference evidence="2" key="1">
    <citation type="submission" date="2021-01" db="EMBL/GenBank/DDBJ databases">
        <authorList>
            <person name="Kaushik A."/>
        </authorList>
    </citation>
    <scope>NUCLEOTIDE SEQUENCE</scope>
    <source>
        <strain evidence="2">Type strain: AG8-Rh-89/</strain>
    </source>
</reference>
<name>A0A8H3HKS9_9AGAM</name>
<evidence type="ECO:0000313" key="3">
    <source>
        <dbReference type="Proteomes" id="UP000663850"/>
    </source>
</evidence>